<organism evidence="2 4">
    <name type="scientific">Ardenticatena maritima</name>
    <dbReference type="NCBI Taxonomy" id="872965"/>
    <lineage>
        <taxon>Bacteria</taxon>
        <taxon>Bacillati</taxon>
        <taxon>Chloroflexota</taxon>
        <taxon>Ardenticatenia</taxon>
        <taxon>Ardenticatenales</taxon>
        <taxon>Ardenticatenaceae</taxon>
        <taxon>Ardenticatena</taxon>
    </lineage>
</organism>
<dbReference type="STRING" id="872965.SE16_14375"/>
<evidence type="ECO:0000313" key="3">
    <source>
        <dbReference type="EMBL" id="KPL86464.1"/>
    </source>
</evidence>
<protein>
    <submittedName>
        <fullName evidence="3">Phosphohydrolase</fullName>
    </submittedName>
</protein>
<dbReference type="OrthoDB" id="247014at2"/>
<dbReference type="SUPFAM" id="SSF109604">
    <property type="entry name" value="HD-domain/PDEase-like"/>
    <property type="match status" value="1"/>
</dbReference>
<dbReference type="Proteomes" id="UP000037784">
    <property type="component" value="Unassembled WGS sequence"/>
</dbReference>
<dbReference type="InterPro" id="IPR006674">
    <property type="entry name" value="HD_domain"/>
</dbReference>
<dbReference type="InterPro" id="IPR039967">
    <property type="entry name" value="MJ1020-like"/>
</dbReference>
<proteinExistence type="predicted"/>
<evidence type="ECO:0000259" key="1">
    <source>
        <dbReference type="SMART" id="SM00471"/>
    </source>
</evidence>
<reference evidence="4" key="3">
    <citation type="submission" date="2015-08" db="EMBL/GenBank/DDBJ databases">
        <title>Draft Genome Sequence of a Heterotrophic Facultative Anaerobic Bacterium Ardenticatena maritima Strain 110S.</title>
        <authorList>
            <person name="Kawaichi S."/>
            <person name="Yoshida T."/>
            <person name="Sako Y."/>
            <person name="Nakamura R."/>
        </authorList>
    </citation>
    <scope>NUCLEOTIDE SEQUENCE [LARGE SCALE GENOMIC DNA]</scope>
    <source>
        <strain evidence="4">110S</strain>
    </source>
</reference>
<dbReference type="EMBL" id="BBZA01000038">
    <property type="protein sequence ID" value="GAP62244.1"/>
    <property type="molecule type" value="Genomic_DNA"/>
</dbReference>
<dbReference type="CDD" id="cd00077">
    <property type="entry name" value="HDc"/>
    <property type="match status" value="1"/>
</dbReference>
<keyword evidence="4" id="KW-1185">Reference proteome</keyword>
<dbReference type="Pfam" id="PF01966">
    <property type="entry name" value="HD"/>
    <property type="match status" value="1"/>
</dbReference>
<dbReference type="PANTHER" id="PTHR40517">
    <property type="entry name" value="METAL-DEPENDENT PHOSPHOHYDROLASE, HD SUPERFAMILY-RELATED"/>
    <property type="match status" value="1"/>
</dbReference>
<keyword evidence="3" id="KW-0378">Hydrolase</keyword>
<gene>
    <name evidence="2" type="ORF">ARMA_0667</name>
    <name evidence="3" type="ORF">SE16_14375</name>
</gene>
<dbReference type="EMBL" id="LGKN01000009">
    <property type="protein sequence ID" value="KPL86464.1"/>
    <property type="molecule type" value="Genomic_DNA"/>
</dbReference>
<evidence type="ECO:0000313" key="2">
    <source>
        <dbReference type="EMBL" id="GAP62244.1"/>
    </source>
</evidence>
<comment type="caution">
    <text evidence="2">The sequence shown here is derived from an EMBL/GenBank/DDBJ whole genome shotgun (WGS) entry which is preliminary data.</text>
</comment>
<dbReference type="PANTHER" id="PTHR40517:SF1">
    <property type="entry name" value="METAL-DEPENDENT PHOSPHOHYDROLASE, HD SUPERFAMILY-RELATED"/>
    <property type="match status" value="1"/>
</dbReference>
<dbReference type="RefSeq" id="WP_054492174.1">
    <property type="nucleotide sequence ID" value="NZ_BBZA01000038.1"/>
</dbReference>
<feature type="domain" description="HD/PDEase" evidence="1">
    <location>
        <begin position="35"/>
        <end position="150"/>
    </location>
</feature>
<name>A0A0M9UBU9_9CHLR</name>
<dbReference type="SMART" id="SM00471">
    <property type="entry name" value="HDc"/>
    <property type="match status" value="1"/>
</dbReference>
<dbReference type="AlphaFoldDB" id="A0A0M9UBU9"/>
<dbReference type="InterPro" id="IPR003607">
    <property type="entry name" value="HD/PDEase_dom"/>
</dbReference>
<dbReference type="PATRIC" id="fig|872965.6.peg.2523"/>
<dbReference type="InParanoid" id="A0A0M9UBU9"/>
<dbReference type="Gene3D" id="1.10.3210.10">
    <property type="entry name" value="Hypothetical protein af1432"/>
    <property type="match status" value="1"/>
</dbReference>
<evidence type="ECO:0000313" key="4">
    <source>
        <dbReference type="Proteomes" id="UP000037784"/>
    </source>
</evidence>
<dbReference type="Proteomes" id="UP000050502">
    <property type="component" value="Unassembled WGS sequence"/>
</dbReference>
<reference evidence="2 4" key="1">
    <citation type="journal article" date="2015" name="Genome Announc.">
        <title>Draft Genome Sequence of a Heterotrophic Facultative Anaerobic Thermophilic Bacterium, Ardenticatena maritima Strain 110ST.</title>
        <authorList>
            <person name="Kawaichi S."/>
            <person name="Yoshida T."/>
            <person name="Sako Y."/>
            <person name="Nakamura R."/>
        </authorList>
    </citation>
    <scope>NUCLEOTIDE SEQUENCE [LARGE SCALE GENOMIC DNA]</scope>
    <source>
        <strain evidence="2 4">110S</strain>
    </source>
</reference>
<reference evidence="3 5" key="2">
    <citation type="submission" date="2015-07" db="EMBL/GenBank/DDBJ databases">
        <title>Whole genome sequence of Ardenticatena maritima DSM 23922.</title>
        <authorList>
            <person name="Hemp J."/>
            <person name="Ward L.M."/>
            <person name="Pace L.A."/>
            <person name="Fischer W.W."/>
        </authorList>
    </citation>
    <scope>NUCLEOTIDE SEQUENCE [LARGE SCALE GENOMIC DNA]</scope>
    <source>
        <strain evidence="3 5">110S</strain>
    </source>
</reference>
<evidence type="ECO:0000313" key="5">
    <source>
        <dbReference type="Proteomes" id="UP000050502"/>
    </source>
</evidence>
<dbReference type="GO" id="GO:0016787">
    <property type="term" value="F:hydrolase activity"/>
    <property type="evidence" value="ECO:0007669"/>
    <property type="project" value="UniProtKB-KW"/>
</dbReference>
<accession>A0A0M9UBU9</accession>
<sequence>MKVERRQITLDEVRRDPQVQAYIHQANENLKALGYTEHGTRHASLVAHIAGNILEHLGYPRRTVELAEIAAYLHDIGNVVHREHHAMSGALIAQDMLARLGMPWDEIALIINAIGNHEEERGFTSTPISAALVIADKADVHRSRVQQPDPAKHDIHDRVNFAVNHSFVRVDAEKRTIALELTIDTTIASVMEYFEIFLSRMLMCRQAAETLDCRFELIVNDVRLY</sequence>